<organism evidence="1 2">
    <name type="scientific">Actinoplanes couchii</name>
    <dbReference type="NCBI Taxonomy" id="403638"/>
    <lineage>
        <taxon>Bacteria</taxon>
        <taxon>Bacillati</taxon>
        <taxon>Actinomycetota</taxon>
        <taxon>Actinomycetes</taxon>
        <taxon>Micromonosporales</taxon>
        <taxon>Micromonosporaceae</taxon>
        <taxon>Actinoplanes</taxon>
    </lineage>
</organism>
<protein>
    <recommendedName>
        <fullName evidence="3">PBS lyase HEAT domain protein repeat-containing protein</fullName>
    </recommendedName>
</protein>
<dbReference type="SUPFAM" id="SSF48371">
    <property type="entry name" value="ARM repeat"/>
    <property type="match status" value="1"/>
</dbReference>
<dbReference type="InterPro" id="IPR011989">
    <property type="entry name" value="ARM-like"/>
</dbReference>
<dbReference type="InterPro" id="IPR016024">
    <property type="entry name" value="ARM-type_fold"/>
</dbReference>
<name>A0ABQ3XPL2_9ACTN</name>
<sequence>MFAGLDDIDWGSLRHAYGTAEDVPGWVRGLADPDPAVREVALDAMYGAVHHQGDIYDSTVAAVPYLIEALTTPELPGRDGIVELLASIAEIGEWPDDPDRDEDDAEMCRQASRAHVLVTAAAPRLLRLADDPSPLVRAAAPKLLVALGPAIPDLPELLLRLHGTEVDVPAKMGLLDALGGLPLDDGTVGRLLELAESERASMALAALIAVTRARPHRVPLDGVTALIERAYAEEGPAAEPGGFQTDTLIGSLRVLAEERDEGRRAPHCARRIEDLTDPLGSRVPERITILTPLLASAHDDLAGDALYAANKMIDSWRGDYRDTVAVIAGFLDRSRQLAGQAARMLKHWGPVAAPAADTVAGRLASIDARPWRDGLPDWALRSTLHPYLEILAGLGDERALPLLLTALTLPQRPKDTGYRLARYPGHGARITAAILPHLPVLAEGEREPTEWYAFHGALRAFGADAAPAVPRLLAAPMREWSATTLGRIGPAAAEAVPALRRAVSADDPRLAAAAAGALWRIDRAPDAAGLLAAHLDGPGSRTAFEELAAMGPAAAAVAPLVVTHLGAPPEGHWWTPVLAALALWHITGDTDRTVPVLTGGWHGNPLTRPAIAAAATGPLAAALEPLLHAELAAHQRFNVRPGSWSSSQVTDDEQLRDRCRSVLRETR</sequence>
<evidence type="ECO:0000313" key="1">
    <source>
        <dbReference type="EMBL" id="GID60452.1"/>
    </source>
</evidence>
<reference evidence="1 2" key="1">
    <citation type="submission" date="2021-01" db="EMBL/GenBank/DDBJ databases">
        <title>Whole genome shotgun sequence of Actinoplanes couchii NBRC 106145.</title>
        <authorList>
            <person name="Komaki H."/>
            <person name="Tamura T."/>
        </authorList>
    </citation>
    <scope>NUCLEOTIDE SEQUENCE [LARGE SCALE GENOMIC DNA]</scope>
    <source>
        <strain evidence="1 2">NBRC 106145</strain>
    </source>
</reference>
<proteinExistence type="predicted"/>
<dbReference type="Gene3D" id="1.25.10.10">
    <property type="entry name" value="Leucine-rich Repeat Variant"/>
    <property type="match status" value="1"/>
</dbReference>
<dbReference type="Proteomes" id="UP000612282">
    <property type="component" value="Unassembled WGS sequence"/>
</dbReference>
<evidence type="ECO:0000313" key="2">
    <source>
        <dbReference type="Proteomes" id="UP000612282"/>
    </source>
</evidence>
<gene>
    <name evidence="1" type="ORF">Aco03nite_088560</name>
</gene>
<dbReference type="EMBL" id="BOMG01000108">
    <property type="protein sequence ID" value="GID60452.1"/>
    <property type="molecule type" value="Genomic_DNA"/>
</dbReference>
<accession>A0ABQ3XPL2</accession>
<keyword evidence="2" id="KW-1185">Reference proteome</keyword>
<evidence type="ECO:0008006" key="3">
    <source>
        <dbReference type="Google" id="ProtNLM"/>
    </source>
</evidence>
<comment type="caution">
    <text evidence="1">The sequence shown here is derived from an EMBL/GenBank/DDBJ whole genome shotgun (WGS) entry which is preliminary data.</text>
</comment>